<keyword evidence="3 6" id="KW-0812">Transmembrane</keyword>
<feature type="transmembrane region" description="Helical" evidence="6">
    <location>
        <begin position="148"/>
        <end position="172"/>
    </location>
</feature>
<reference evidence="8" key="1">
    <citation type="submission" date="2018-05" db="EMBL/GenBank/DDBJ databases">
        <authorList>
            <person name="Lanie J.A."/>
            <person name="Ng W.-L."/>
            <person name="Kazmierczak K.M."/>
            <person name="Andrzejewski T.M."/>
            <person name="Davidsen T.M."/>
            <person name="Wayne K.J."/>
            <person name="Tettelin H."/>
            <person name="Glass J.I."/>
            <person name="Rusch D."/>
            <person name="Podicherti R."/>
            <person name="Tsui H.-C.T."/>
            <person name="Winkler M.E."/>
        </authorList>
    </citation>
    <scope>NUCLEOTIDE SEQUENCE</scope>
</reference>
<feature type="transmembrane region" description="Helical" evidence="6">
    <location>
        <begin position="266"/>
        <end position="288"/>
    </location>
</feature>
<evidence type="ECO:0000256" key="4">
    <source>
        <dbReference type="ARBA" id="ARBA00022989"/>
    </source>
</evidence>
<protein>
    <recommendedName>
        <fullName evidence="7">Major facilitator superfamily (MFS) profile domain-containing protein</fullName>
    </recommendedName>
</protein>
<feature type="transmembrane region" description="Helical" evidence="6">
    <location>
        <begin position="21"/>
        <end position="44"/>
    </location>
</feature>
<evidence type="ECO:0000256" key="5">
    <source>
        <dbReference type="ARBA" id="ARBA00023136"/>
    </source>
</evidence>
<dbReference type="GO" id="GO:0022857">
    <property type="term" value="F:transmembrane transporter activity"/>
    <property type="evidence" value="ECO:0007669"/>
    <property type="project" value="InterPro"/>
</dbReference>
<evidence type="ECO:0000256" key="2">
    <source>
        <dbReference type="ARBA" id="ARBA00022448"/>
    </source>
</evidence>
<evidence type="ECO:0000259" key="7">
    <source>
        <dbReference type="PROSITE" id="PS50850"/>
    </source>
</evidence>
<feature type="transmembrane region" description="Helical" evidence="6">
    <location>
        <begin position="384"/>
        <end position="404"/>
    </location>
</feature>
<feature type="transmembrane region" description="Helical" evidence="6">
    <location>
        <begin position="322"/>
        <end position="346"/>
    </location>
</feature>
<feature type="transmembrane region" description="Helical" evidence="6">
    <location>
        <begin position="87"/>
        <end position="107"/>
    </location>
</feature>
<feature type="transmembrane region" description="Helical" evidence="6">
    <location>
        <begin position="295"/>
        <end position="316"/>
    </location>
</feature>
<feature type="transmembrane region" description="Helical" evidence="6">
    <location>
        <begin position="113"/>
        <end position="136"/>
    </location>
</feature>
<feature type="transmembrane region" description="Helical" evidence="6">
    <location>
        <begin position="228"/>
        <end position="254"/>
    </location>
</feature>
<dbReference type="InterPro" id="IPR020846">
    <property type="entry name" value="MFS_dom"/>
</dbReference>
<dbReference type="PANTHER" id="PTHR12778">
    <property type="entry name" value="SOLUTE CARRIER FAMILY 33 ACETYL-COA TRANSPORTER -RELATED"/>
    <property type="match status" value="1"/>
</dbReference>
<dbReference type="Pfam" id="PF07690">
    <property type="entry name" value="MFS_1"/>
    <property type="match status" value="1"/>
</dbReference>
<keyword evidence="5 6" id="KW-0472">Membrane</keyword>
<dbReference type="EMBL" id="UINC01041667">
    <property type="protein sequence ID" value="SVB43253.1"/>
    <property type="molecule type" value="Genomic_DNA"/>
</dbReference>
<name>A0A382DZX4_9ZZZZ</name>
<feature type="transmembrane region" description="Helical" evidence="6">
    <location>
        <begin position="353"/>
        <end position="372"/>
    </location>
</feature>
<keyword evidence="4 6" id="KW-1133">Transmembrane helix</keyword>
<dbReference type="NCBIfam" id="TIGR00901">
    <property type="entry name" value="2A0125"/>
    <property type="match status" value="1"/>
</dbReference>
<dbReference type="SUPFAM" id="SSF103473">
    <property type="entry name" value="MFS general substrate transporter"/>
    <property type="match status" value="1"/>
</dbReference>
<evidence type="ECO:0000256" key="3">
    <source>
        <dbReference type="ARBA" id="ARBA00022692"/>
    </source>
</evidence>
<proteinExistence type="predicted"/>
<evidence type="ECO:0000256" key="6">
    <source>
        <dbReference type="SAM" id="Phobius"/>
    </source>
</evidence>
<dbReference type="AlphaFoldDB" id="A0A382DZX4"/>
<dbReference type="PROSITE" id="PS50850">
    <property type="entry name" value="MFS"/>
    <property type="match status" value="1"/>
</dbReference>
<dbReference type="Gene3D" id="1.20.1250.20">
    <property type="entry name" value="MFS general substrate transporter like domains"/>
    <property type="match status" value="1"/>
</dbReference>
<dbReference type="CDD" id="cd17486">
    <property type="entry name" value="MFS_AmpG_like"/>
    <property type="match status" value="1"/>
</dbReference>
<dbReference type="InterPro" id="IPR036259">
    <property type="entry name" value="MFS_trans_sf"/>
</dbReference>
<dbReference type="GO" id="GO:0016020">
    <property type="term" value="C:membrane"/>
    <property type="evidence" value="ECO:0007669"/>
    <property type="project" value="UniProtKB-SubCell"/>
</dbReference>
<comment type="subcellular location">
    <subcellularLocation>
        <location evidence="1">Membrane</location>
        <topology evidence="1">Multi-pass membrane protein</topology>
    </subcellularLocation>
</comment>
<sequence>MILPEKNSNTLKSLANRRVGTVTLLGFASGLPLALTGGTLQAWMAVEGVDLKTIGLFSLVGLPYALKFFWAPLLDRFTLPFLGRRRGWILVTQFALMGLIFLLSLTSPKNTPWLVALLALLLTFTSASQDIVIDAYRADVLREKERGLGAAVSVTGYRIAMLTSGALALILVDPLGWRLTYMLMAGLMFIGTMATFIGPEPEDAVRPPRSLKEAISGPLTEFFDRPAAWAFIALIILYKIGDAFAGSLTTAFLIRGPGFSVGEVGAINKGLGLIATIFGALFGGVLLARLGLYRSLMAFGILQAISNLSFMALAYVGKVYSVMVVAIAFENLAGGMGTAAFVAFLIALCDHRFTATQFALLSALASLGRIFVGPPSGFLSQEVGWVAFFFITFLAALPGLALLYGMRRHILTLEHD</sequence>
<organism evidence="8">
    <name type="scientific">marine metagenome</name>
    <dbReference type="NCBI Taxonomy" id="408172"/>
    <lineage>
        <taxon>unclassified sequences</taxon>
        <taxon>metagenomes</taxon>
        <taxon>ecological metagenomes</taxon>
    </lineage>
</organism>
<keyword evidence="2" id="KW-0813">Transport</keyword>
<dbReference type="InterPro" id="IPR011701">
    <property type="entry name" value="MFS"/>
</dbReference>
<gene>
    <name evidence="8" type="ORF">METZ01_LOCUS196107</name>
</gene>
<feature type="transmembrane region" description="Helical" evidence="6">
    <location>
        <begin position="56"/>
        <end position="75"/>
    </location>
</feature>
<dbReference type="FunFam" id="1.20.1250.20:FF:000072">
    <property type="entry name" value="Muropeptide transporter AmpG"/>
    <property type="match status" value="1"/>
</dbReference>
<evidence type="ECO:0000256" key="1">
    <source>
        <dbReference type="ARBA" id="ARBA00004141"/>
    </source>
</evidence>
<feature type="transmembrane region" description="Helical" evidence="6">
    <location>
        <begin position="178"/>
        <end position="199"/>
    </location>
</feature>
<dbReference type="PANTHER" id="PTHR12778:SF10">
    <property type="entry name" value="MAJOR FACILITATOR SUPERFAMILY DOMAIN-CONTAINING PROTEIN 3"/>
    <property type="match status" value="1"/>
</dbReference>
<accession>A0A382DZX4</accession>
<feature type="domain" description="Major facilitator superfamily (MFS) profile" evidence="7">
    <location>
        <begin position="18"/>
        <end position="410"/>
    </location>
</feature>
<evidence type="ECO:0000313" key="8">
    <source>
        <dbReference type="EMBL" id="SVB43253.1"/>
    </source>
</evidence>
<dbReference type="InterPro" id="IPR004752">
    <property type="entry name" value="AmpG_permease/AT-1"/>
</dbReference>